<reference evidence="2" key="2">
    <citation type="submission" date="2015-01" db="EMBL/GenBank/DDBJ databases">
        <title>Evolutionary Origins and Diversification of the Mycorrhizal Mutualists.</title>
        <authorList>
            <consortium name="DOE Joint Genome Institute"/>
            <consortium name="Mycorrhizal Genomics Consortium"/>
            <person name="Kohler A."/>
            <person name="Kuo A."/>
            <person name="Nagy L.G."/>
            <person name="Floudas D."/>
            <person name="Copeland A."/>
            <person name="Barry K.W."/>
            <person name="Cichocki N."/>
            <person name="Veneault-Fourrey C."/>
            <person name="LaButti K."/>
            <person name="Lindquist E.A."/>
            <person name="Lipzen A."/>
            <person name="Lundell T."/>
            <person name="Morin E."/>
            <person name="Murat C."/>
            <person name="Riley R."/>
            <person name="Ohm R."/>
            <person name="Sun H."/>
            <person name="Tunlid A."/>
            <person name="Henrissat B."/>
            <person name="Grigoriev I.V."/>
            <person name="Hibbett D.S."/>
            <person name="Martin F."/>
        </authorList>
    </citation>
    <scope>NUCLEOTIDE SEQUENCE [LARGE SCALE GENOMIC DNA]</scope>
    <source>
        <strain evidence="2">Marx 270</strain>
    </source>
</reference>
<name>A0A0C3P0U0_PISTI</name>
<gene>
    <name evidence="1" type="ORF">M404DRAFT_439374</name>
</gene>
<proteinExistence type="predicted"/>
<protein>
    <submittedName>
        <fullName evidence="1">Uncharacterized protein</fullName>
    </submittedName>
</protein>
<organism evidence="1 2">
    <name type="scientific">Pisolithus tinctorius Marx 270</name>
    <dbReference type="NCBI Taxonomy" id="870435"/>
    <lineage>
        <taxon>Eukaryota</taxon>
        <taxon>Fungi</taxon>
        <taxon>Dikarya</taxon>
        <taxon>Basidiomycota</taxon>
        <taxon>Agaricomycotina</taxon>
        <taxon>Agaricomycetes</taxon>
        <taxon>Agaricomycetidae</taxon>
        <taxon>Boletales</taxon>
        <taxon>Sclerodermatineae</taxon>
        <taxon>Pisolithaceae</taxon>
        <taxon>Pisolithus</taxon>
    </lineage>
</organism>
<dbReference type="EMBL" id="KN831962">
    <property type="protein sequence ID" value="KIO06715.1"/>
    <property type="molecule type" value="Genomic_DNA"/>
</dbReference>
<sequence>MSDMHEPGASCSGLIIETADALHEDVLRHMLVAVQRENLMISLEMAVKRTSFESDGRRIVESCMRYFPHLWVYCG</sequence>
<dbReference type="AlphaFoldDB" id="A0A0C3P0U0"/>
<reference evidence="1 2" key="1">
    <citation type="submission" date="2014-04" db="EMBL/GenBank/DDBJ databases">
        <authorList>
            <consortium name="DOE Joint Genome Institute"/>
            <person name="Kuo A."/>
            <person name="Kohler A."/>
            <person name="Costa M.D."/>
            <person name="Nagy L.G."/>
            <person name="Floudas D."/>
            <person name="Copeland A."/>
            <person name="Barry K.W."/>
            <person name="Cichocki N."/>
            <person name="Veneault-Fourrey C."/>
            <person name="LaButti K."/>
            <person name="Lindquist E.A."/>
            <person name="Lipzen A."/>
            <person name="Lundell T."/>
            <person name="Morin E."/>
            <person name="Murat C."/>
            <person name="Sun H."/>
            <person name="Tunlid A."/>
            <person name="Henrissat B."/>
            <person name="Grigoriev I.V."/>
            <person name="Hibbett D.S."/>
            <person name="Martin F."/>
            <person name="Nordberg H.P."/>
            <person name="Cantor M.N."/>
            <person name="Hua S.X."/>
        </authorList>
    </citation>
    <scope>NUCLEOTIDE SEQUENCE [LARGE SCALE GENOMIC DNA]</scope>
    <source>
        <strain evidence="1 2">Marx 270</strain>
    </source>
</reference>
<evidence type="ECO:0000313" key="1">
    <source>
        <dbReference type="EMBL" id="KIO06715.1"/>
    </source>
</evidence>
<dbReference type="OrthoDB" id="3193510at2759"/>
<keyword evidence="2" id="KW-1185">Reference proteome</keyword>
<dbReference type="InParanoid" id="A0A0C3P0U0"/>
<evidence type="ECO:0000313" key="2">
    <source>
        <dbReference type="Proteomes" id="UP000054217"/>
    </source>
</evidence>
<dbReference type="HOGENOM" id="CLU_2672068_0_0_1"/>
<dbReference type="Proteomes" id="UP000054217">
    <property type="component" value="Unassembled WGS sequence"/>
</dbReference>
<accession>A0A0C3P0U0</accession>